<protein>
    <submittedName>
        <fullName evidence="1">Uncharacterized protein</fullName>
    </submittedName>
</protein>
<name>A0A1V4DKE3_9ENTE</name>
<dbReference type="AlphaFoldDB" id="A0A1V4DKE3"/>
<dbReference type="RefSeq" id="WP_079348237.1">
    <property type="nucleotide sequence ID" value="NZ_MVAB01000001.1"/>
</dbReference>
<keyword evidence="2" id="KW-1185">Reference proteome</keyword>
<proteinExistence type="predicted"/>
<dbReference type="PROSITE" id="PS51257">
    <property type="entry name" value="PROKAR_LIPOPROTEIN"/>
    <property type="match status" value="1"/>
</dbReference>
<accession>A0A1V4DKE3</accession>
<sequence length="134" mass="15501">MKKVVISFGLIILMVGCLFGFKKYQFNQLVEKNMSDYVSTKIVDKNSVDNAPLSYNWLDNTYKYKVNFPNSTDSFISLEYNVPQSIVTTVLNGTLDEFEPVIYTHFNGKTIDFDNKLTETFFDDVSFKYTFSSK</sequence>
<dbReference type="EMBL" id="MVAB01000001">
    <property type="protein sequence ID" value="OPF88710.1"/>
    <property type="molecule type" value="Genomic_DNA"/>
</dbReference>
<comment type="caution">
    <text evidence="1">The sequence shown here is derived from an EMBL/GenBank/DDBJ whole genome shotgun (WGS) entry which is preliminary data.</text>
</comment>
<gene>
    <name evidence="1" type="ORF">BW731_11305</name>
</gene>
<reference evidence="1 2" key="1">
    <citation type="submission" date="2017-02" db="EMBL/GenBank/DDBJ databases">
        <title>Vagococcus cremeus sp. nov., isolated from the small intestine of a marten, Martes flavigula.</title>
        <authorList>
            <person name="Tak E.J."/>
            <person name="Bae J.-W."/>
        </authorList>
    </citation>
    <scope>NUCLEOTIDE SEQUENCE [LARGE SCALE GENOMIC DNA]</scope>
    <source>
        <strain evidence="1 2">D7T301</strain>
    </source>
</reference>
<organism evidence="1 2">
    <name type="scientific">Vagococcus martis</name>
    <dbReference type="NCBI Taxonomy" id="1768210"/>
    <lineage>
        <taxon>Bacteria</taxon>
        <taxon>Bacillati</taxon>
        <taxon>Bacillota</taxon>
        <taxon>Bacilli</taxon>
        <taxon>Lactobacillales</taxon>
        <taxon>Enterococcaceae</taxon>
        <taxon>Vagococcus</taxon>
    </lineage>
</organism>
<evidence type="ECO:0000313" key="1">
    <source>
        <dbReference type="EMBL" id="OPF88710.1"/>
    </source>
</evidence>
<dbReference type="Proteomes" id="UP000189970">
    <property type="component" value="Unassembled WGS sequence"/>
</dbReference>
<evidence type="ECO:0000313" key="2">
    <source>
        <dbReference type="Proteomes" id="UP000189970"/>
    </source>
</evidence>